<dbReference type="AlphaFoldDB" id="A0A146K1N4"/>
<feature type="non-terminal residue" evidence="1">
    <location>
        <position position="1"/>
    </location>
</feature>
<evidence type="ECO:0000313" key="1">
    <source>
        <dbReference type="EMBL" id="JAP89744.1"/>
    </source>
</evidence>
<organism evidence="1">
    <name type="scientific">Trepomonas sp. PC1</name>
    <dbReference type="NCBI Taxonomy" id="1076344"/>
    <lineage>
        <taxon>Eukaryota</taxon>
        <taxon>Metamonada</taxon>
        <taxon>Diplomonadida</taxon>
        <taxon>Hexamitidae</taxon>
        <taxon>Hexamitinae</taxon>
        <taxon>Trepomonas</taxon>
    </lineage>
</organism>
<proteinExistence type="predicted"/>
<accession>A0A146K1N4</accession>
<sequence length="488" mass="56408">RATKKESEFEMDPNENNTISDLLASIKRDQQDFDFNNNQFLLKTLNTSIIEQLTPLFDQVCKPIQLVDREIDISNDQYCLSEIEQFLEQNSIEKKQLPPRQVNFVDQTPMILQEDGNNQHLDQVISDVEESSVQNAFISSEDKSKELRFESIDTQNVQLADLPKQTPAILTFKQNSQDQNAFLSDDRSLNKLETSIQQKEVKSMFDDQESVFASHLQKLEVQSSVQRIEVEEKENAFINDEDYETKRDLTENSICTKVVQSMRNVEDSVFMAEKSQDAFLNDTTCDSVVQSSLEKHSRQNSQLKKHFTEDLDITDEQNEIPQVSSKIHQPIPAKEEESKMSFRRINNELQILKQNQLFATVEISLNNFTFDDHHQQITMTAMDGRVINLGNLQNDYQVKKKVLTRILDKKKAVLQKIDISPRLEQVKIVTNLDQKVFSSQNLIVKINKLKNESKFYCDDVLQAFVVVDLEKTCLIQKLEEAGIQVQVE</sequence>
<name>A0A146K1N4_9EUKA</name>
<protein>
    <submittedName>
        <fullName evidence="1">Uncharacterized protein</fullName>
    </submittedName>
</protein>
<reference evidence="1" key="1">
    <citation type="submission" date="2015-07" db="EMBL/GenBank/DDBJ databases">
        <title>Adaptation to a free-living lifestyle via gene acquisitions in the diplomonad Trepomonas sp. PC1.</title>
        <authorList>
            <person name="Xu F."/>
            <person name="Jerlstrom-Hultqvist J."/>
            <person name="Kolisko M."/>
            <person name="Simpson A.G.B."/>
            <person name="Roger A.J."/>
            <person name="Svard S.G."/>
            <person name="Andersson J.O."/>
        </authorList>
    </citation>
    <scope>NUCLEOTIDE SEQUENCE</scope>
    <source>
        <strain evidence="1">PC1</strain>
    </source>
</reference>
<gene>
    <name evidence="1" type="ORF">TPC1_30761</name>
</gene>
<dbReference type="EMBL" id="GDID01006862">
    <property type="protein sequence ID" value="JAP89744.1"/>
    <property type="molecule type" value="Transcribed_RNA"/>
</dbReference>